<evidence type="ECO:0000256" key="1">
    <source>
        <dbReference type="ARBA" id="ARBA00002123"/>
    </source>
</evidence>
<comment type="caution">
    <text evidence="6">The sequence shown here is derived from an EMBL/GenBank/DDBJ whole genome shotgun (WGS) entry which is preliminary data.</text>
</comment>
<dbReference type="PANTHER" id="PTHR11851">
    <property type="entry name" value="METALLOPROTEASE"/>
    <property type="match status" value="1"/>
</dbReference>
<evidence type="ECO:0000259" key="5">
    <source>
        <dbReference type="Pfam" id="PF05193"/>
    </source>
</evidence>
<dbReference type="SUPFAM" id="SSF63411">
    <property type="entry name" value="LuxS/MPP-like metallohydrolase"/>
    <property type="match status" value="1"/>
</dbReference>
<gene>
    <name evidence="6" type="ORF">GBAR_LOCUS6006</name>
</gene>
<dbReference type="Pfam" id="PF00675">
    <property type="entry name" value="Peptidase_M16"/>
    <property type="match status" value="1"/>
</dbReference>
<evidence type="ECO:0000256" key="3">
    <source>
        <dbReference type="SAM" id="MobiDB-lite"/>
    </source>
</evidence>
<evidence type="ECO:0000313" key="7">
    <source>
        <dbReference type="Proteomes" id="UP001174909"/>
    </source>
</evidence>
<dbReference type="Gene3D" id="3.30.830.10">
    <property type="entry name" value="Metalloenzyme, LuxS/M16 peptidase-like"/>
    <property type="match status" value="1"/>
</dbReference>
<keyword evidence="6" id="KW-0645">Protease</keyword>
<dbReference type="InterPro" id="IPR011249">
    <property type="entry name" value="Metalloenz_LuxS/M16"/>
</dbReference>
<comment type="similarity">
    <text evidence="2">Belongs to the peptidase M16 family.</text>
</comment>
<dbReference type="GO" id="GO:0046872">
    <property type="term" value="F:metal ion binding"/>
    <property type="evidence" value="ECO:0007669"/>
    <property type="project" value="InterPro"/>
</dbReference>
<evidence type="ECO:0000313" key="6">
    <source>
        <dbReference type="EMBL" id="CAI8008821.1"/>
    </source>
</evidence>
<dbReference type="Proteomes" id="UP001174909">
    <property type="component" value="Unassembled WGS sequence"/>
</dbReference>
<organism evidence="6 7">
    <name type="scientific">Geodia barretti</name>
    <name type="common">Barrett's horny sponge</name>
    <dbReference type="NCBI Taxonomy" id="519541"/>
    <lineage>
        <taxon>Eukaryota</taxon>
        <taxon>Metazoa</taxon>
        <taxon>Porifera</taxon>
        <taxon>Demospongiae</taxon>
        <taxon>Heteroscleromorpha</taxon>
        <taxon>Tetractinellida</taxon>
        <taxon>Astrophorina</taxon>
        <taxon>Geodiidae</taxon>
        <taxon>Geodia</taxon>
    </lineage>
</organism>
<protein>
    <submittedName>
        <fullName evidence="6">Uncharacterized zinc protease SCO5738</fullName>
    </submittedName>
</protein>
<reference evidence="6" key="1">
    <citation type="submission" date="2023-03" db="EMBL/GenBank/DDBJ databases">
        <authorList>
            <person name="Steffen K."/>
            <person name="Cardenas P."/>
        </authorList>
    </citation>
    <scope>NUCLEOTIDE SEQUENCE</scope>
</reference>
<dbReference type="InterPro" id="IPR011765">
    <property type="entry name" value="Pept_M16_N"/>
</dbReference>
<accession>A0AA35RDT4</accession>
<dbReference type="InterPro" id="IPR007863">
    <property type="entry name" value="Peptidase_M16_C"/>
</dbReference>
<dbReference type="Pfam" id="PF05193">
    <property type="entry name" value="Peptidase_M16_C"/>
    <property type="match status" value="1"/>
</dbReference>
<evidence type="ECO:0000256" key="2">
    <source>
        <dbReference type="ARBA" id="ARBA00007261"/>
    </source>
</evidence>
<dbReference type="InterPro" id="IPR050361">
    <property type="entry name" value="MPP/UQCRC_Complex"/>
</dbReference>
<keyword evidence="7" id="KW-1185">Reference proteome</keyword>
<dbReference type="GO" id="GO:0008233">
    <property type="term" value="F:peptidase activity"/>
    <property type="evidence" value="ECO:0007669"/>
    <property type="project" value="UniProtKB-KW"/>
</dbReference>
<name>A0AA35RDT4_GEOBA</name>
<dbReference type="EMBL" id="CASHTH010000901">
    <property type="protein sequence ID" value="CAI8008821.1"/>
    <property type="molecule type" value="Genomic_DNA"/>
</dbReference>
<dbReference type="GO" id="GO:0006508">
    <property type="term" value="P:proteolysis"/>
    <property type="evidence" value="ECO:0007669"/>
    <property type="project" value="UniProtKB-KW"/>
</dbReference>
<proteinExistence type="inferred from homology"/>
<sequence length="247" mass="28039">MNPMNRLACPTSWNIFPLKGTESWPTARHVSEAIEGVGGVMNASTDREVTVFWCKVSRLHFQQAFAVLLDMVLHPLLDPAEMEKEREVIQEELRMTYDYPSHRVDLLIDELLWPEQAMGRDVGGTLESVNNIVVDQVREYMLQQYNPANTVIAVAGNVDHDEVVELVNEPTHHWQPKESLNWQPVVDYYADKGIGSVARVEQKQSDQAHICLGLPGISLTDPDRYAFQHPQRGVGRRYEQPPVSEPA</sequence>
<dbReference type="PANTHER" id="PTHR11851:SF49">
    <property type="entry name" value="MITOCHONDRIAL-PROCESSING PEPTIDASE SUBUNIT ALPHA"/>
    <property type="match status" value="1"/>
</dbReference>
<feature type="domain" description="Peptidase M16 N-terminal" evidence="4">
    <location>
        <begin position="18"/>
        <end position="122"/>
    </location>
</feature>
<feature type="region of interest" description="Disordered" evidence="3">
    <location>
        <begin position="223"/>
        <end position="247"/>
    </location>
</feature>
<evidence type="ECO:0000259" key="4">
    <source>
        <dbReference type="Pfam" id="PF00675"/>
    </source>
</evidence>
<dbReference type="AlphaFoldDB" id="A0AA35RDT4"/>
<feature type="domain" description="Peptidase M16 C-terminal" evidence="5">
    <location>
        <begin position="132"/>
        <end position="228"/>
    </location>
</feature>
<comment type="function">
    <text evidence="1">Substrate recognition and binding subunit of the essential mitochondrial processing protease (MPP), which cleaves the mitochondrial sequence off newly imported precursors proteins.</text>
</comment>
<keyword evidence="6" id="KW-0378">Hydrolase</keyword>